<feature type="domain" description="Glycoside hydrolase family 29 N-terminal" evidence="7">
    <location>
        <begin position="4"/>
        <end position="353"/>
    </location>
</feature>
<gene>
    <name evidence="8" type="ORF">DES51_10778</name>
</gene>
<dbReference type="PANTHER" id="PTHR10030">
    <property type="entry name" value="ALPHA-L-FUCOSIDASE"/>
    <property type="match status" value="1"/>
</dbReference>
<dbReference type="PRINTS" id="PR00741">
    <property type="entry name" value="GLHYDRLASE29"/>
</dbReference>
<dbReference type="Gene3D" id="3.20.20.80">
    <property type="entry name" value="Glycosidases"/>
    <property type="match status" value="1"/>
</dbReference>
<dbReference type="GO" id="GO:0006004">
    <property type="term" value="P:fucose metabolic process"/>
    <property type="evidence" value="ECO:0007669"/>
    <property type="project" value="InterPro"/>
</dbReference>
<evidence type="ECO:0000259" key="7">
    <source>
        <dbReference type="Pfam" id="PF01120"/>
    </source>
</evidence>
<comment type="function">
    <text evidence="1">Alpha-L-fucosidase is responsible for hydrolyzing the alpha-1,6-linked fucose joined to the reducing-end N-acetylglucosamine of the carbohydrate moieties of glycoproteins.</text>
</comment>
<organism evidence="8 9">
    <name type="scientific">Dielma fastidiosa</name>
    <dbReference type="NCBI Taxonomy" id="1034346"/>
    <lineage>
        <taxon>Bacteria</taxon>
        <taxon>Bacillati</taxon>
        <taxon>Bacillota</taxon>
        <taxon>Erysipelotrichia</taxon>
        <taxon>Erysipelotrichales</taxon>
        <taxon>Erysipelotrichaceae</taxon>
        <taxon>Dielma</taxon>
    </lineage>
</organism>
<proteinExistence type="inferred from homology"/>
<evidence type="ECO:0000313" key="8">
    <source>
        <dbReference type="EMBL" id="PXX78537.1"/>
    </source>
</evidence>
<dbReference type="InterPro" id="IPR016286">
    <property type="entry name" value="FUC_metazoa-typ"/>
</dbReference>
<dbReference type="SMART" id="SM00812">
    <property type="entry name" value="Alpha_L_fucos"/>
    <property type="match status" value="1"/>
</dbReference>
<evidence type="ECO:0000256" key="6">
    <source>
        <dbReference type="ARBA" id="ARBA00023295"/>
    </source>
</evidence>
<evidence type="ECO:0000256" key="3">
    <source>
        <dbReference type="ARBA" id="ARBA00012662"/>
    </source>
</evidence>
<dbReference type="GO" id="GO:0005764">
    <property type="term" value="C:lysosome"/>
    <property type="evidence" value="ECO:0007669"/>
    <property type="project" value="TreeGrafter"/>
</dbReference>
<evidence type="ECO:0000256" key="4">
    <source>
        <dbReference type="ARBA" id="ARBA00022729"/>
    </source>
</evidence>
<dbReference type="Proteomes" id="UP000247612">
    <property type="component" value="Unassembled WGS sequence"/>
</dbReference>
<protein>
    <recommendedName>
        <fullName evidence="3">alpha-L-fucosidase</fullName>
        <ecNumber evidence="3">3.2.1.51</ecNumber>
    </recommendedName>
</protein>
<dbReference type="RefSeq" id="WP_022939251.1">
    <property type="nucleotide sequence ID" value="NZ_CABKRQ010000008.1"/>
</dbReference>
<dbReference type="EMBL" id="QJKH01000007">
    <property type="protein sequence ID" value="PXX78537.1"/>
    <property type="molecule type" value="Genomic_DNA"/>
</dbReference>
<dbReference type="PIRSF" id="PIRSF001092">
    <property type="entry name" value="Alpha-L-fucosidase"/>
    <property type="match status" value="1"/>
</dbReference>
<keyword evidence="6" id="KW-0326">Glycosidase</keyword>
<name>A0A318LA37_9FIRM</name>
<comment type="similarity">
    <text evidence="2">Belongs to the glycosyl hydrolase 29 family.</text>
</comment>
<dbReference type="SUPFAM" id="SSF51445">
    <property type="entry name" value="(Trans)glycosidases"/>
    <property type="match status" value="1"/>
</dbReference>
<evidence type="ECO:0000256" key="1">
    <source>
        <dbReference type="ARBA" id="ARBA00004071"/>
    </source>
</evidence>
<evidence type="ECO:0000256" key="5">
    <source>
        <dbReference type="ARBA" id="ARBA00022801"/>
    </source>
</evidence>
<dbReference type="Pfam" id="PF01120">
    <property type="entry name" value="Alpha_L_fucos"/>
    <property type="match status" value="1"/>
</dbReference>
<sequence>MSVLQTEQFKPTKESVMSHQVPEWYNDCKLGIFIHFGLYSVPAYAPLGKQLGEVELDERWYAYNPYAEWYLNSLRIGYGPTYEHHVKTYGKDFDYNQFTEGLTCEHFNPKAWADLFKEAGAGYVVLTTKHHEGYCLWDSQYTDFNSVKTGPKRDILKELNQELKANDLRLGVYYSGIIDWQYSKQPMMSQYQVDHPDNDTQEYADYAFNQVKELIDEYKPSLIWNDILWPYAGMQRLPELLAHYYNTVAEGVIDDRWGEGYHDYTTKEYKMGERSLSEKWEMTRGIGHSFGYNELEGEDELISSRELIELLIDTVAYNGNLLINIGPKKDGSICPLQAQRLKELGAWLKIHGEAIYKTRPYKLQHETIDGGEIYYTCTDEAVYALCTKLTSRHLELLPQGSHAELITPIHASLQMDDKLIIDIEDAIEDLSALVIKFKR</sequence>
<dbReference type="InterPro" id="IPR017853">
    <property type="entry name" value="GH"/>
</dbReference>
<dbReference type="InterPro" id="IPR057739">
    <property type="entry name" value="Glyco_hydro_29_N"/>
</dbReference>
<dbReference type="InterPro" id="IPR000933">
    <property type="entry name" value="Glyco_hydro_29"/>
</dbReference>
<reference evidence="8 9" key="1">
    <citation type="submission" date="2018-05" db="EMBL/GenBank/DDBJ databases">
        <title>Genomic Encyclopedia of Type Strains, Phase IV (KMG-IV): sequencing the most valuable type-strain genomes for metagenomic binning, comparative biology and taxonomic classification.</title>
        <authorList>
            <person name="Goeker M."/>
        </authorList>
    </citation>
    <scope>NUCLEOTIDE SEQUENCE [LARGE SCALE GENOMIC DNA]</scope>
    <source>
        <strain evidence="8 9">JC118</strain>
    </source>
</reference>
<dbReference type="PANTHER" id="PTHR10030:SF37">
    <property type="entry name" value="ALPHA-L-FUCOSIDASE-RELATED"/>
    <property type="match status" value="1"/>
</dbReference>
<dbReference type="AlphaFoldDB" id="A0A318LA37"/>
<comment type="caution">
    <text evidence="8">The sequence shown here is derived from an EMBL/GenBank/DDBJ whole genome shotgun (WGS) entry which is preliminary data.</text>
</comment>
<evidence type="ECO:0000313" key="9">
    <source>
        <dbReference type="Proteomes" id="UP000247612"/>
    </source>
</evidence>
<keyword evidence="4" id="KW-0732">Signal</keyword>
<dbReference type="GO" id="GO:0016139">
    <property type="term" value="P:glycoside catabolic process"/>
    <property type="evidence" value="ECO:0007669"/>
    <property type="project" value="TreeGrafter"/>
</dbReference>
<accession>A0A318LA37</accession>
<dbReference type="GO" id="GO:0004560">
    <property type="term" value="F:alpha-L-fucosidase activity"/>
    <property type="evidence" value="ECO:0007669"/>
    <property type="project" value="InterPro"/>
</dbReference>
<dbReference type="STRING" id="1034346.GCA_000313565_02975"/>
<keyword evidence="5" id="KW-0378">Hydrolase</keyword>
<dbReference type="EC" id="3.2.1.51" evidence="3"/>
<keyword evidence="9" id="KW-1185">Reference proteome</keyword>
<dbReference type="OrthoDB" id="107551at2"/>
<evidence type="ECO:0000256" key="2">
    <source>
        <dbReference type="ARBA" id="ARBA00007951"/>
    </source>
</evidence>